<dbReference type="AlphaFoldDB" id="U2FXG6"/>
<evidence type="ECO:0008006" key="3">
    <source>
        <dbReference type="Google" id="ProtNLM"/>
    </source>
</evidence>
<name>U2FXG6_9GAMM</name>
<dbReference type="RefSeq" id="WP_006912552.1">
    <property type="nucleotide sequence ID" value="NZ_AFNV02000014.1"/>
</dbReference>
<protein>
    <recommendedName>
        <fullName evidence="3">GNAT family N-acetyltransferase</fullName>
    </recommendedName>
</protein>
<reference evidence="1 2" key="2">
    <citation type="journal article" date="2013" name="PLoS ONE">
        <title>INDIGO - INtegrated Data Warehouse of MIcrobial GenOmes with Examples from the Red Sea Extremophiles.</title>
        <authorList>
            <person name="Alam I."/>
            <person name="Antunes A."/>
            <person name="Kamau A.A."/>
            <person name="Ba Alawi W."/>
            <person name="Kalkatawi M."/>
            <person name="Stingl U."/>
            <person name="Bajic V.B."/>
        </authorList>
    </citation>
    <scope>NUCLEOTIDE SEQUENCE [LARGE SCALE GENOMIC DNA]</scope>
    <source>
        <strain evidence="1 2">E1L3A</strain>
    </source>
</reference>
<dbReference type="STRING" id="1033802.SSPSH_002201"/>
<evidence type="ECO:0000313" key="1">
    <source>
        <dbReference type="EMBL" id="ERJ18908.1"/>
    </source>
</evidence>
<dbReference type="Gene3D" id="3.40.630.30">
    <property type="match status" value="1"/>
</dbReference>
<reference evidence="1 2" key="1">
    <citation type="journal article" date="2011" name="J. Bacteriol.">
        <title>Genome sequence of Salinisphaera shabanensis, a gammaproteobacterium from the harsh, variable environment of the brine-seawater interface of the Shaban Deep in the Red Sea.</title>
        <authorList>
            <person name="Antunes A."/>
            <person name="Alam I."/>
            <person name="Bajic V.B."/>
            <person name="Stingl U."/>
        </authorList>
    </citation>
    <scope>NUCLEOTIDE SEQUENCE [LARGE SCALE GENOMIC DNA]</scope>
    <source>
        <strain evidence="1 2">E1L3A</strain>
    </source>
</reference>
<dbReference type="Proteomes" id="UP000006242">
    <property type="component" value="Unassembled WGS sequence"/>
</dbReference>
<dbReference type="PANTHER" id="PTHR47017">
    <property type="entry name" value="ACYL-COA"/>
    <property type="match status" value="1"/>
</dbReference>
<proteinExistence type="predicted"/>
<dbReference type="InterPro" id="IPR016181">
    <property type="entry name" value="Acyl_CoA_acyltransferase"/>
</dbReference>
<organism evidence="1 2">
    <name type="scientific">Salinisphaera shabanensis E1L3A</name>
    <dbReference type="NCBI Taxonomy" id="1033802"/>
    <lineage>
        <taxon>Bacteria</taxon>
        <taxon>Pseudomonadati</taxon>
        <taxon>Pseudomonadota</taxon>
        <taxon>Gammaproteobacteria</taxon>
        <taxon>Salinisphaerales</taxon>
        <taxon>Salinisphaeraceae</taxon>
        <taxon>Salinisphaera</taxon>
    </lineage>
</organism>
<dbReference type="SUPFAM" id="SSF55729">
    <property type="entry name" value="Acyl-CoA N-acyltransferases (Nat)"/>
    <property type="match status" value="1"/>
</dbReference>
<sequence length="380" mass="43086">MARLVQVDSILDIPAASWDALCATGQPFVRHGFLAALEAGNSVGESNGWIPAHCLLENDDGQIVAAAPLYEKHHSYGEFVFDFAWANAYAQVGLDYYPKLLNAIPFTPVCGPRILGVDTAARRALAQAMAALPGEHGASSLHSLFVDNDAAHALRETGACARRGCQYRWYNRGYTDFEAFLSQLSSKRRKEIRRERKRMHDASVHVRVLRPDEIDDDLWDTLYAFYGRTYAIRGQAPYLTRAFFNELCARIPDRVRFFVAYHRERPVGMAFMMLGDDTLYGRHWGCETDYHSLHFETCYYAGIEYCIQNGLACFDAGAQGEHKIRRGFEPVATWSYHVIADQRLATAIDDFCVREAQMMKSFEHEQRERSNFAEPAHSDS</sequence>
<dbReference type="eggNOG" id="COG3146">
    <property type="taxonomic scope" value="Bacteria"/>
</dbReference>
<dbReference type="PANTHER" id="PTHR47017:SF1">
    <property type="entry name" value="ACYL-COA"/>
    <property type="match status" value="1"/>
</dbReference>
<comment type="caution">
    <text evidence="1">The sequence shown here is derived from an EMBL/GenBank/DDBJ whole genome shotgun (WGS) entry which is preliminary data.</text>
</comment>
<gene>
    <name evidence="1" type="ORF">SSPSH_002201</name>
</gene>
<dbReference type="InterPro" id="IPR007434">
    <property type="entry name" value="FemAB-like"/>
</dbReference>
<dbReference type="EMBL" id="AFNV02000014">
    <property type="protein sequence ID" value="ERJ18908.1"/>
    <property type="molecule type" value="Genomic_DNA"/>
</dbReference>
<dbReference type="Pfam" id="PF04339">
    <property type="entry name" value="FemAB_like"/>
    <property type="match status" value="1"/>
</dbReference>
<accession>U2FXG6</accession>
<keyword evidence="2" id="KW-1185">Reference proteome</keyword>
<evidence type="ECO:0000313" key="2">
    <source>
        <dbReference type="Proteomes" id="UP000006242"/>
    </source>
</evidence>
<dbReference type="OrthoDB" id="9776898at2"/>